<dbReference type="FunCoup" id="A0A7F5RDU3">
    <property type="interactions" value="1"/>
</dbReference>
<feature type="transmembrane region" description="Helical" evidence="12">
    <location>
        <begin position="205"/>
        <end position="223"/>
    </location>
</feature>
<reference evidence="15" key="1">
    <citation type="submission" date="2025-08" db="UniProtKB">
        <authorList>
            <consortium name="RefSeq"/>
        </authorList>
    </citation>
    <scope>IDENTIFICATION</scope>
    <source>
        <tissue evidence="15">Entire body</tissue>
    </source>
</reference>
<accession>A0A7F5RDU3</accession>
<dbReference type="InterPro" id="IPR045150">
    <property type="entry name" value="CYB561D1/2"/>
</dbReference>
<keyword evidence="3" id="KW-0813">Transport</keyword>
<dbReference type="EC" id="7.2.1.3" evidence="11"/>
<evidence type="ECO:0000313" key="15">
    <source>
        <dbReference type="RefSeq" id="XP_025834095.1"/>
    </source>
</evidence>
<protein>
    <recommendedName>
        <fullName evidence="11">ascorbate ferrireductase (transmembrane)</fullName>
        <ecNumber evidence="11">7.2.1.3</ecNumber>
    </recommendedName>
</protein>
<feature type="transmembrane region" description="Helical" evidence="12">
    <location>
        <begin position="26"/>
        <end position="48"/>
    </location>
</feature>
<evidence type="ECO:0000256" key="6">
    <source>
        <dbReference type="ARBA" id="ARBA00022723"/>
    </source>
</evidence>
<dbReference type="SMART" id="SM00665">
    <property type="entry name" value="B561"/>
    <property type="match status" value="1"/>
</dbReference>
<dbReference type="AlphaFoldDB" id="A0A7F5RDU3"/>
<keyword evidence="4" id="KW-0349">Heme</keyword>
<proteinExistence type="predicted"/>
<evidence type="ECO:0000256" key="11">
    <source>
        <dbReference type="ARBA" id="ARBA00024225"/>
    </source>
</evidence>
<evidence type="ECO:0000256" key="12">
    <source>
        <dbReference type="SAM" id="Phobius"/>
    </source>
</evidence>
<dbReference type="GO" id="GO:0140571">
    <property type="term" value="F:transmembrane ascorbate ferrireductase activity"/>
    <property type="evidence" value="ECO:0007669"/>
    <property type="project" value="UniProtKB-EC"/>
</dbReference>
<evidence type="ECO:0000256" key="1">
    <source>
        <dbReference type="ARBA" id="ARBA00001970"/>
    </source>
</evidence>
<keyword evidence="8 12" id="KW-1133">Transmembrane helix</keyword>
<keyword evidence="10 12" id="KW-0472">Membrane</keyword>
<comment type="subcellular location">
    <subcellularLocation>
        <location evidence="2">Membrane</location>
        <topology evidence="2">Multi-pass membrane protein</topology>
    </subcellularLocation>
</comment>
<dbReference type="InParanoid" id="A0A7F5RDU3"/>
<feature type="transmembrane region" description="Helical" evidence="12">
    <location>
        <begin position="131"/>
        <end position="152"/>
    </location>
</feature>
<evidence type="ECO:0000256" key="9">
    <source>
        <dbReference type="ARBA" id="ARBA00023004"/>
    </source>
</evidence>
<dbReference type="PANTHER" id="PTHR15422:SF43">
    <property type="entry name" value="ASCORBATE FERRIREDUCTASE (TRANSMEMBRANE)"/>
    <property type="match status" value="1"/>
</dbReference>
<dbReference type="KEGG" id="apln:108743221"/>
<evidence type="ECO:0000256" key="5">
    <source>
        <dbReference type="ARBA" id="ARBA00022692"/>
    </source>
</evidence>
<dbReference type="OrthoDB" id="432881at2759"/>
<feature type="domain" description="Cytochrome b561" evidence="13">
    <location>
        <begin position="22"/>
        <end position="223"/>
    </location>
</feature>
<feature type="transmembrane region" description="Helical" evidence="12">
    <location>
        <begin position="99"/>
        <end position="119"/>
    </location>
</feature>
<dbReference type="Proteomes" id="UP000192223">
    <property type="component" value="Unplaced"/>
</dbReference>
<evidence type="ECO:0000259" key="13">
    <source>
        <dbReference type="PROSITE" id="PS50939"/>
    </source>
</evidence>
<evidence type="ECO:0000256" key="3">
    <source>
        <dbReference type="ARBA" id="ARBA00022448"/>
    </source>
</evidence>
<feature type="transmembrane region" description="Helical" evidence="12">
    <location>
        <begin position="60"/>
        <end position="78"/>
    </location>
</feature>
<name>A0A7F5RDU3_AGRPL</name>
<keyword evidence="14" id="KW-1185">Reference proteome</keyword>
<dbReference type="Pfam" id="PF03188">
    <property type="entry name" value="Cytochrom_B561"/>
    <property type="match status" value="1"/>
</dbReference>
<comment type="cofactor">
    <cofactor evidence="1">
        <name>heme b</name>
        <dbReference type="ChEBI" id="CHEBI:60344"/>
    </cofactor>
</comment>
<dbReference type="GO" id="GO:0046872">
    <property type="term" value="F:metal ion binding"/>
    <property type="evidence" value="ECO:0007669"/>
    <property type="project" value="UniProtKB-KW"/>
</dbReference>
<dbReference type="InterPro" id="IPR006593">
    <property type="entry name" value="Cyt_b561/ferric_Rdtase_TM"/>
</dbReference>
<dbReference type="Gene3D" id="1.20.120.1770">
    <property type="match status" value="1"/>
</dbReference>
<dbReference type="GO" id="GO:0016020">
    <property type="term" value="C:membrane"/>
    <property type="evidence" value="ECO:0007669"/>
    <property type="project" value="UniProtKB-SubCell"/>
</dbReference>
<evidence type="ECO:0000256" key="7">
    <source>
        <dbReference type="ARBA" id="ARBA00022982"/>
    </source>
</evidence>
<dbReference type="GO" id="GO:0140575">
    <property type="term" value="F:transmembrane monodehydroascorbate reductase activity"/>
    <property type="evidence" value="ECO:0007669"/>
    <property type="project" value="InterPro"/>
</dbReference>
<dbReference type="GeneID" id="108743221"/>
<keyword evidence="6" id="KW-0479">Metal-binding</keyword>
<evidence type="ECO:0000256" key="4">
    <source>
        <dbReference type="ARBA" id="ARBA00022617"/>
    </source>
</evidence>
<dbReference type="PANTHER" id="PTHR15422">
    <property type="entry name" value="OS05G0565100 PROTEIN"/>
    <property type="match status" value="1"/>
</dbReference>
<evidence type="ECO:0000256" key="10">
    <source>
        <dbReference type="ARBA" id="ARBA00023136"/>
    </source>
</evidence>
<keyword evidence="5 12" id="KW-0812">Transmembrane</keyword>
<evidence type="ECO:0000313" key="14">
    <source>
        <dbReference type="Proteomes" id="UP000192223"/>
    </source>
</evidence>
<dbReference type="PROSITE" id="PS50939">
    <property type="entry name" value="CYTOCHROME_B561"/>
    <property type="match status" value="1"/>
</dbReference>
<keyword evidence="7" id="KW-0249">Electron transport</keyword>
<evidence type="ECO:0000256" key="2">
    <source>
        <dbReference type="ARBA" id="ARBA00004141"/>
    </source>
</evidence>
<feature type="transmembrane region" description="Helical" evidence="12">
    <location>
        <begin position="164"/>
        <end position="185"/>
    </location>
</feature>
<keyword evidence="9" id="KW-0408">Iron</keyword>
<evidence type="ECO:0000256" key="8">
    <source>
        <dbReference type="ARBA" id="ARBA00022989"/>
    </source>
</evidence>
<sequence length="230" mass="26268">METKPNETKANTLTVRQKIAYFSDHITTVCHVLILWYVLYTWYIAFIADGWNLSNLSLHATLYVQGWTFLMLEGIMAISPNNVVSRHLSPDNRNRLHTVLQIMSAAFCLAGYLILYLNSSRHLMTPHSKTGFASLVLTLPTCINGFTALFAVELKRFISPGAHKLIHSVCGIATFVVGTVSLYYGLDKGWYRFRVGEDTVKYTKAVILFTLIWPMIQPLLTCFERIRYMF</sequence>
<dbReference type="RefSeq" id="XP_025834095.1">
    <property type="nucleotide sequence ID" value="XM_025978310.1"/>
</dbReference>
<organism evidence="14 15">
    <name type="scientific">Agrilus planipennis</name>
    <name type="common">Emerald ash borer</name>
    <name type="synonym">Agrilus marcopoli</name>
    <dbReference type="NCBI Taxonomy" id="224129"/>
    <lineage>
        <taxon>Eukaryota</taxon>
        <taxon>Metazoa</taxon>
        <taxon>Ecdysozoa</taxon>
        <taxon>Arthropoda</taxon>
        <taxon>Hexapoda</taxon>
        <taxon>Insecta</taxon>
        <taxon>Pterygota</taxon>
        <taxon>Neoptera</taxon>
        <taxon>Endopterygota</taxon>
        <taxon>Coleoptera</taxon>
        <taxon>Polyphaga</taxon>
        <taxon>Elateriformia</taxon>
        <taxon>Buprestoidea</taxon>
        <taxon>Buprestidae</taxon>
        <taxon>Agrilinae</taxon>
        <taxon>Agrilus</taxon>
    </lineage>
</organism>
<gene>
    <name evidence="15" type="primary">LOC108743221</name>
</gene>